<dbReference type="PANTHER" id="PTHR46268">
    <property type="entry name" value="STRESS RESPONSE PROTEIN NHAX"/>
    <property type="match status" value="1"/>
</dbReference>
<organism evidence="3 4">
    <name type="scientific">Oceanospirillum linum</name>
    <dbReference type="NCBI Taxonomy" id="966"/>
    <lineage>
        <taxon>Bacteria</taxon>
        <taxon>Pseudomonadati</taxon>
        <taxon>Pseudomonadota</taxon>
        <taxon>Gammaproteobacteria</taxon>
        <taxon>Oceanospirillales</taxon>
        <taxon>Oceanospirillaceae</taxon>
        <taxon>Oceanospirillum</taxon>
    </lineage>
</organism>
<protein>
    <submittedName>
        <fullName evidence="3">Universal stress protein UspA</fullName>
    </submittedName>
</protein>
<dbReference type="InterPro" id="IPR006016">
    <property type="entry name" value="UspA"/>
</dbReference>
<accession>A0A1T1HA81</accession>
<evidence type="ECO:0000313" key="4">
    <source>
        <dbReference type="Proteomes" id="UP000190064"/>
    </source>
</evidence>
<dbReference type="EMBL" id="MTSD02000005">
    <property type="protein sequence ID" value="OOV86676.1"/>
    <property type="molecule type" value="Genomic_DNA"/>
</dbReference>
<dbReference type="Pfam" id="PF00582">
    <property type="entry name" value="Usp"/>
    <property type="match status" value="1"/>
</dbReference>
<dbReference type="InterPro" id="IPR006015">
    <property type="entry name" value="Universal_stress_UspA"/>
</dbReference>
<dbReference type="CDD" id="cd00293">
    <property type="entry name" value="USP-like"/>
    <property type="match status" value="1"/>
</dbReference>
<evidence type="ECO:0000259" key="2">
    <source>
        <dbReference type="Pfam" id="PF00582"/>
    </source>
</evidence>
<dbReference type="AlphaFoldDB" id="A0A1T1HA81"/>
<reference evidence="3" key="1">
    <citation type="submission" date="2017-02" db="EMBL/GenBank/DDBJ databases">
        <title>Draft Genome Sequence of the Salt Water Bacterium Oceanospirillum linum ATCC 11336.</title>
        <authorList>
            <person name="Trachtenberg A.M."/>
            <person name="Carney J.G."/>
            <person name="Linnane J.D."/>
            <person name="Rheaume B.A."/>
            <person name="Pitts N.L."/>
            <person name="Mykles D.L."/>
            <person name="Maclea K.S."/>
        </authorList>
    </citation>
    <scope>NUCLEOTIDE SEQUENCE [LARGE SCALE GENOMIC DNA]</scope>
    <source>
        <strain evidence="3">ATCC 11336</strain>
    </source>
</reference>
<name>A0A1T1HA81_OCELI</name>
<dbReference type="PRINTS" id="PR01438">
    <property type="entry name" value="UNVRSLSTRESS"/>
</dbReference>
<dbReference type="InterPro" id="IPR014729">
    <property type="entry name" value="Rossmann-like_a/b/a_fold"/>
</dbReference>
<evidence type="ECO:0000256" key="1">
    <source>
        <dbReference type="ARBA" id="ARBA00008791"/>
    </source>
</evidence>
<dbReference type="Proteomes" id="UP000190064">
    <property type="component" value="Unassembled WGS sequence"/>
</dbReference>
<evidence type="ECO:0000313" key="3">
    <source>
        <dbReference type="EMBL" id="OOV86676.1"/>
    </source>
</evidence>
<keyword evidence="4" id="KW-1185">Reference proteome</keyword>
<dbReference type="Gene3D" id="3.40.50.620">
    <property type="entry name" value="HUPs"/>
    <property type="match status" value="1"/>
</dbReference>
<comment type="caution">
    <text evidence="3">The sequence shown here is derived from an EMBL/GenBank/DDBJ whole genome shotgun (WGS) entry which is preliminary data.</text>
</comment>
<feature type="domain" description="UspA" evidence="2">
    <location>
        <begin position="1"/>
        <end position="150"/>
    </location>
</feature>
<dbReference type="SUPFAM" id="SSF52402">
    <property type="entry name" value="Adenine nucleotide alpha hydrolases-like"/>
    <property type="match status" value="1"/>
</dbReference>
<proteinExistence type="inferred from homology"/>
<dbReference type="PANTHER" id="PTHR46268:SF6">
    <property type="entry name" value="UNIVERSAL STRESS PROTEIN UP12"/>
    <property type="match status" value="1"/>
</dbReference>
<dbReference type="STRING" id="966.BTA35_0212380"/>
<sequence length="150" mass="16516">MFKRILVAVDGSVTALDALDKAIELQQLTRKQDGEAEIYLLCVYKHHSLFEASLSMVRPDEMQIPDQALTEYARDVVDQAKKHALKQGVTCRGFVKGGRPSKKIVSFAQTKEIDLIVMGSKGTHTDVDGMFLGSVSQRVAAHAKCPVMIV</sequence>
<gene>
    <name evidence="3" type="ORF">BTA35_0212380</name>
</gene>
<dbReference type="RefSeq" id="WP_078320130.1">
    <property type="nucleotide sequence ID" value="NZ_FXTS01000006.1"/>
</dbReference>
<comment type="similarity">
    <text evidence="1">Belongs to the universal stress protein A family.</text>
</comment>